<dbReference type="EMBL" id="BAAABZ010000016">
    <property type="protein sequence ID" value="GAA0526005.1"/>
    <property type="molecule type" value="Genomic_DNA"/>
</dbReference>
<keyword evidence="2" id="KW-0472">Membrane</keyword>
<organism evidence="3 4">
    <name type="scientific">Streptomyces mordarskii</name>
    <dbReference type="NCBI Taxonomy" id="1226758"/>
    <lineage>
        <taxon>Bacteria</taxon>
        <taxon>Bacillati</taxon>
        <taxon>Actinomycetota</taxon>
        <taxon>Actinomycetes</taxon>
        <taxon>Kitasatosporales</taxon>
        <taxon>Streptomycetaceae</taxon>
        <taxon>Streptomyces</taxon>
    </lineage>
</organism>
<dbReference type="RefSeq" id="WP_247204580.1">
    <property type="nucleotide sequence ID" value="NZ_BAAABZ010000016.1"/>
</dbReference>
<keyword evidence="4" id="KW-1185">Reference proteome</keyword>
<name>A0ABP3MRI6_9ACTN</name>
<evidence type="ECO:0000256" key="1">
    <source>
        <dbReference type="SAM" id="MobiDB-lite"/>
    </source>
</evidence>
<feature type="region of interest" description="Disordered" evidence="1">
    <location>
        <begin position="1"/>
        <end position="101"/>
    </location>
</feature>
<evidence type="ECO:0000313" key="3">
    <source>
        <dbReference type="EMBL" id="GAA0526005.1"/>
    </source>
</evidence>
<proteinExistence type="predicted"/>
<dbReference type="Proteomes" id="UP001501576">
    <property type="component" value="Unassembled WGS sequence"/>
</dbReference>
<evidence type="ECO:0000256" key="2">
    <source>
        <dbReference type="SAM" id="Phobius"/>
    </source>
</evidence>
<accession>A0ABP3MRI6</accession>
<protein>
    <submittedName>
        <fullName evidence="3">Uncharacterized protein</fullName>
    </submittedName>
</protein>
<gene>
    <name evidence="3" type="ORF">GCM10010390_30560</name>
</gene>
<keyword evidence="2" id="KW-0812">Transmembrane</keyword>
<keyword evidence="2" id="KW-1133">Transmembrane helix</keyword>
<comment type="caution">
    <text evidence="3">The sequence shown here is derived from an EMBL/GenBank/DDBJ whole genome shotgun (WGS) entry which is preliminary data.</text>
</comment>
<sequence>MARFLWLTSHDAQEDEAREGHAQEGHAPGTPAPGTPAPEAHVPESHVPEASAPEAHAPEGHAQDGGVPWAIRISDGPARRGRTSRPLAFPERRNPPGGGLPEYRAARKEGTRAFTLWADPHRGQVFAQVVTKSATRGGPAAYEVLGAVGEPLALVTRRPAMKGGLRTRWTVQQTGSRPAVGFKGRPIWWGVWWLFLPLQLLIVIGSILNGGGDPARTPRRTRWRLDRRIVLDFHSGPGAAFELTVVADWWDDRVAASLVALLDSHGGWLGSQWDAAER</sequence>
<feature type="transmembrane region" description="Helical" evidence="2">
    <location>
        <begin position="187"/>
        <end position="210"/>
    </location>
</feature>
<evidence type="ECO:0000313" key="4">
    <source>
        <dbReference type="Proteomes" id="UP001501576"/>
    </source>
</evidence>
<reference evidence="4" key="1">
    <citation type="journal article" date="2019" name="Int. J. Syst. Evol. Microbiol.">
        <title>The Global Catalogue of Microorganisms (GCM) 10K type strain sequencing project: providing services to taxonomists for standard genome sequencing and annotation.</title>
        <authorList>
            <consortium name="The Broad Institute Genomics Platform"/>
            <consortium name="The Broad Institute Genome Sequencing Center for Infectious Disease"/>
            <person name="Wu L."/>
            <person name="Ma J."/>
        </authorList>
    </citation>
    <scope>NUCLEOTIDE SEQUENCE [LARGE SCALE GENOMIC DNA]</scope>
    <source>
        <strain evidence="4">JCM 5052</strain>
    </source>
</reference>